<accession>A0ABV9K5G4</accession>
<dbReference type="Proteomes" id="UP001596020">
    <property type="component" value="Unassembled WGS sequence"/>
</dbReference>
<dbReference type="EMBL" id="JBHSGO010000037">
    <property type="protein sequence ID" value="MFC4665385.1"/>
    <property type="molecule type" value="Genomic_DNA"/>
</dbReference>
<comment type="caution">
    <text evidence="1">The sequence shown here is derived from an EMBL/GenBank/DDBJ whole genome shotgun (WGS) entry which is preliminary data.</text>
</comment>
<evidence type="ECO:0000313" key="2">
    <source>
        <dbReference type="Proteomes" id="UP001596020"/>
    </source>
</evidence>
<dbReference type="RefSeq" id="WP_380077479.1">
    <property type="nucleotide sequence ID" value="NZ_JBHSGO010000037.1"/>
</dbReference>
<proteinExistence type="predicted"/>
<keyword evidence="2" id="KW-1185">Reference proteome</keyword>
<organism evidence="1 2">
    <name type="scientific">Falsiporphyromonas endometrii</name>
    <dbReference type="NCBI Taxonomy" id="1387297"/>
    <lineage>
        <taxon>Bacteria</taxon>
        <taxon>Pseudomonadati</taxon>
        <taxon>Bacteroidota</taxon>
        <taxon>Bacteroidia</taxon>
        <taxon>Bacteroidales</taxon>
        <taxon>Porphyromonadaceae</taxon>
        <taxon>Falsiporphyromonas</taxon>
    </lineage>
</organism>
<name>A0ABV9K5G4_9PORP</name>
<protein>
    <submittedName>
        <fullName evidence="1">Uncharacterized protein</fullName>
    </submittedName>
</protein>
<evidence type="ECO:0000313" key="1">
    <source>
        <dbReference type="EMBL" id="MFC4665385.1"/>
    </source>
</evidence>
<sequence>MLYGVIMRFDSFQEITASLQA</sequence>
<gene>
    <name evidence="1" type="ORF">ACFO3G_01960</name>
</gene>
<reference evidence="2" key="1">
    <citation type="journal article" date="2019" name="Int. J. Syst. Evol. Microbiol.">
        <title>The Global Catalogue of Microorganisms (GCM) 10K type strain sequencing project: providing services to taxonomists for standard genome sequencing and annotation.</title>
        <authorList>
            <consortium name="The Broad Institute Genomics Platform"/>
            <consortium name="The Broad Institute Genome Sequencing Center for Infectious Disease"/>
            <person name="Wu L."/>
            <person name="Ma J."/>
        </authorList>
    </citation>
    <scope>NUCLEOTIDE SEQUENCE [LARGE SCALE GENOMIC DNA]</scope>
    <source>
        <strain evidence="2">CGMCC 4.7357</strain>
    </source>
</reference>